<proteinExistence type="predicted"/>
<accession>A0ABD7UZ96</accession>
<dbReference type="EMBL" id="CAACYD010000005">
    <property type="protein sequence ID" value="VFA82045.1"/>
    <property type="molecule type" value="Genomic_DNA"/>
</dbReference>
<protein>
    <submittedName>
        <fullName evidence="1">Uncharacterized protein</fullName>
    </submittedName>
</protein>
<gene>
    <name evidence="1" type="ORF">NCTC8139_00843</name>
</gene>
<evidence type="ECO:0000313" key="2">
    <source>
        <dbReference type="Proteomes" id="UP000360750"/>
    </source>
</evidence>
<dbReference type="Proteomes" id="UP000360750">
    <property type="component" value="Unassembled WGS sequence"/>
</dbReference>
<evidence type="ECO:0000313" key="1">
    <source>
        <dbReference type="EMBL" id="VFA82045.1"/>
    </source>
</evidence>
<dbReference type="AlphaFoldDB" id="A0ABD7UZ96"/>
<name>A0ABD7UZ96_9ACTN</name>
<sequence length="131" mass="13792">MRTGKLSGMTDSAATDTTATQTVQAPADVVASVKKFVAREGGNAKVVLQAIGAAGVRITLVGASGGVLGDRVVPDLATAQAVVDAVDGLEIAEWDRDLTSEANVRPSHWRKMAGWVARQKRFPKPRNRAIL</sequence>
<comment type="caution">
    <text evidence="1">The sequence shown here is derived from an EMBL/GenBank/DDBJ whole genome shotgun (WGS) entry which is preliminary data.</text>
</comment>
<reference evidence="1 2" key="1">
    <citation type="submission" date="2019-02" db="EMBL/GenBank/DDBJ databases">
        <authorList>
            <consortium name="Pathogen Informatics"/>
        </authorList>
    </citation>
    <scope>NUCLEOTIDE SEQUENCE [LARGE SCALE GENOMIC DNA]</scope>
    <source>
        <strain evidence="1 2">3012STDY6756503</strain>
    </source>
</reference>
<organism evidence="1 2">
    <name type="scientific">Gordonia paraffinivorans</name>
    <dbReference type="NCBI Taxonomy" id="175628"/>
    <lineage>
        <taxon>Bacteria</taxon>
        <taxon>Bacillati</taxon>
        <taxon>Actinomycetota</taxon>
        <taxon>Actinomycetes</taxon>
        <taxon>Mycobacteriales</taxon>
        <taxon>Gordoniaceae</taxon>
        <taxon>Gordonia</taxon>
    </lineage>
</organism>